<organism evidence="1 2">
    <name type="scientific">Candidatus Amesbacteria bacterium GW2011_GWA2_47_11</name>
    <dbReference type="NCBI Taxonomy" id="1618357"/>
    <lineage>
        <taxon>Bacteria</taxon>
        <taxon>Candidatus Amesiibacteriota</taxon>
    </lineage>
</organism>
<accession>A0A0G1RH60</accession>
<gene>
    <name evidence="1" type="ORF">UX78_C0005G0025</name>
</gene>
<reference evidence="1 2" key="1">
    <citation type="journal article" date="2015" name="Nature">
        <title>rRNA introns, odd ribosomes, and small enigmatic genomes across a large radiation of phyla.</title>
        <authorList>
            <person name="Brown C.T."/>
            <person name="Hug L.A."/>
            <person name="Thomas B.C."/>
            <person name="Sharon I."/>
            <person name="Castelle C.J."/>
            <person name="Singh A."/>
            <person name="Wilkins M.J."/>
            <person name="Williams K.H."/>
            <person name="Banfield J.F."/>
        </authorList>
    </citation>
    <scope>NUCLEOTIDE SEQUENCE [LARGE SCALE GENOMIC DNA]</scope>
</reference>
<sequence>MGNCDSVDVRGQSLGDNSEIICFKKRNLRCGGWIIFIFRTEVPTLPWWVKPAFFQEGEFGFTAADEWIRKESLISAADNHGGVRQRENVTGFEADNLVYRLSQIQTVRGDENRGFGIYN</sequence>
<evidence type="ECO:0000313" key="1">
    <source>
        <dbReference type="EMBL" id="KKU56609.1"/>
    </source>
</evidence>
<comment type="caution">
    <text evidence="1">The sequence shown here is derived from an EMBL/GenBank/DDBJ whole genome shotgun (WGS) entry which is preliminary data.</text>
</comment>
<name>A0A0G1RH60_9BACT</name>
<proteinExistence type="predicted"/>
<evidence type="ECO:0000313" key="2">
    <source>
        <dbReference type="Proteomes" id="UP000034607"/>
    </source>
</evidence>
<dbReference type="AlphaFoldDB" id="A0A0G1RH60"/>
<dbReference type="EMBL" id="LCNM01000005">
    <property type="protein sequence ID" value="KKU56609.1"/>
    <property type="molecule type" value="Genomic_DNA"/>
</dbReference>
<protein>
    <submittedName>
        <fullName evidence="1">Uncharacterized protein</fullName>
    </submittedName>
</protein>
<dbReference type="Proteomes" id="UP000034607">
    <property type="component" value="Unassembled WGS sequence"/>
</dbReference>